<evidence type="ECO:0000256" key="3">
    <source>
        <dbReference type="PROSITE-ProRule" id="PRU00023"/>
    </source>
</evidence>
<gene>
    <name evidence="8" type="ORF">PMEA_00022545</name>
</gene>
<comment type="caution">
    <text evidence="8">The sequence shown here is derived from an EMBL/GenBank/DDBJ whole genome shotgun (WGS) entry which is preliminary data.</text>
</comment>
<sequence length="1096" mass="125093">MGNTESILDATSAHQADRDKDSDLLDQFLKDFNPESRKAALETKQEDGNDFATRLIIAARDGKLGFVKVLLRHEANIEARGTIKIDGEVILDCTALWIAAAKGHFDVVRLLIKQNAEVDCRISSNSTPLRAAAFGGYLDIVRCLVENGADVNAHACGNSTPLMTTCHSGHLDVASYLLKQGAHINLQDNDERSCLHYASKQGHVQLVCELLASGAKQTRNLNRLTPLLEVSNNCKIEMVEWFINRSECSKEQRIDALELLGATIANDPHAYDIEKAFSFMKRGMEERYEDPSCPLLKKKMEPVEAYQNRTESQTLEELSLLEGDDHALHMEGLMIRERILGTDNTILRFPICYRGAVLCYSNKYELCFGLWTRAMEIAMNCNVPKTEDIEDLTDLIAHMIQNGHSLSPQTIENIFEKLIDRKRKLFEKLKPGELEEEHQNEAQETLLFNALYLLVMYTKVKVPLEIKNGNMIDLLRRFLCLEPRTRDGNTLLHLAAWHKTPVRKNAYLRGVCKLPCVETTKLIFHAGCDVNSVNTQGNTPLHLAVTFVPRPGQVDILKEMLELLLDLGADTKLVDKNGQTVMDYCETDEARGILSAKGGLGAMNIEARKNEVTRSGVGEGRGGRFVPGTEKDLTENFKRETKKISGLFRELTQHLENVQEQPRNRDEELREMTQQLTDVRRQLQERDGELSERTRQLTNTQGQLKERDGQLREKTQQLTDTQGQLKDKDKRLRQKTQQLTNVQGQLQEKDGQLREKTQQLASVVWQLQERDGQLRQKRNQLTDFRRQLQERDEQLRQKRNQLTDVRRQLHETNEEFTSLEHEIDELETSLSAAQRALNERSRPQTPDWVIPRDQIQLTDKCLGKGGWGSVIEGKYCGCAVAVKQMYELILSDHNRRLFEREMSIAARCRHPCMLQFIGATNDEESPLFVTELMQSSLRALLEQRRLSSLEVCVISLDVARALNYLHLQKPSPIIHRDISSANVLLWRQADQWRGKVSDYGTANVLQHTMTVGPGAMIYSAPEAHTRYQTVKVDVYSFGVLLCEICIRELPDPYRRDEQVAMVTNRVLRDLIRRCLQQDANVRPRMEDIIGELEQLM</sequence>
<dbReference type="InterPro" id="IPR008266">
    <property type="entry name" value="Tyr_kinase_AS"/>
</dbReference>
<dbReference type="Proteomes" id="UP001159428">
    <property type="component" value="Unassembled WGS sequence"/>
</dbReference>
<dbReference type="PROSITE" id="PS50088">
    <property type="entry name" value="ANK_REPEAT"/>
    <property type="match status" value="5"/>
</dbReference>
<keyword evidence="5" id="KW-0175">Coiled coil</keyword>
<dbReference type="EMBL" id="CALNXJ010000040">
    <property type="protein sequence ID" value="CAH3145369.1"/>
    <property type="molecule type" value="Genomic_DNA"/>
</dbReference>
<dbReference type="PROSITE" id="PS00109">
    <property type="entry name" value="PROTEIN_KINASE_TYR"/>
    <property type="match status" value="1"/>
</dbReference>
<dbReference type="SMART" id="SM00248">
    <property type="entry name" value="ANK"/>
    <property type="match status" value="8"/>
</dbReference>
<feature type="compositionally biased region" description="Basic and acidic residues" evidence="6">
    <location>
        <begin position="684"/>
        <end position="695"/>
    </location>
</feature>
<feature type="binding site" evidence="4">
    <location>
        <position position="883"/>
    </location>
    <ligand>
        <name>ATP</name>
        <dbReference type="ChEBI" id="CHEBI:30616"/>
    </ligand>
</feature>
<keyword evidence="2 3" id="KW-0040">ANK repeat</keyword>
<dbReference type="AlphaFoldDB" id="A0AAU9XEY1"/>
<evidence type="ECO:0000256" key="4">
    <source>
        <dbReference type="PROSITE-ProRule" id="PRU10141"/>
    </source>
</evidence>
<feature type="compositionally biased region" description="Basic and acidic residues" evidence="6">
    <location>
        <begin position="704"/>
        <end position="715"/>
    </location>
</feature>
<dbReference type="PANTHER" id="PTHR24171:SF9">
    <property type="entry name" value="ANKYRIN REPEAT DOMAIN-CONTAINING PROTEIN 39"/>
    <property type="match status" value="1"/>
</dbReference>
<dbReference type="InterPro" id="IPR000719">
    <property type="entry name" value="Prot_kinase_dom"/>
</dbReference>
<dbReference type="PANTHER" id="PTHR24171">
    <property type="entry name" value="ANKYRIN REPEAT DOMAIN-CONTAINING PROTEIN 39-RELATED"/>
    <property type="match status" value="1"/>
</dbReference>
<evidence type="ECO:0000259" key="7">
    <source>
        <dbReference type="PROSITE" id="PS50011"/>
    </source>
</evidence>
<dbReference type="InterPro" id="IPR002110">
    <property type="entry name" value="Ankyrin_rpt"/>
</dbReference>
<feature type="domain" description="Protein kinase" evidence="7">
    <location>
        <begin position="856"/>
        <end position="1096"/>
    </location>
</feature>
<dbReference type="PROSITE" id="PS50011">
    <property type="entry name" value="PROTEIN_KINASE_DOM"/>
    <property type="match status" value="1"/>
</dbReference>
<keyword evidence="4" id="KW-0067">ATP-binding</keyword>
<feature type="repeat" description="ANK" evidence="3">
    <location>
        <begin position="157"/>
        <end position="189"/>
    </location>
</feature>
<dbReference type="Gene3D" id="1.10.510.10">
    <property type="entry name" value="Transferase(Phosphotransferase) domain 1"/>
    <property type="match status" value="1"/>
</dbReference>
<dbReference type="InterPro" id="IPR017441">
    <property type="entry name" value="Protein_kinase_ATP_BS"/>
</dbReference>
<feature type="repeat" description="ANK" evidence="3">
    <location>
        <begin position="536"/>
        <end position="576"/>
    </location>
</feature>
<organism evidence="8 9">
    <name type="scientific">Pocillopora meandrina</name>
    <dbReference type="NCBI Taxonomy" id="46732"/>
    <lineage>
        <taxon>Eukaryota</taxon>
        <taxon>Metazoa</taxon>
        <taxon>Cnidaria</taxon>
        <taxon>Anthozoa</taxon>
        <taxon>Hexacorallia</taxon>
        <taxon>Scleractinia</taxon>
        <taxon>Astrocoeniina</taxon>
        <taxon>Pocilloporidae</taxon>
        <taxon>Pocillopora</taxon>
    </lineage>
</organism>
<keyword evidence="4" id="KW-0547">Nucleotide-binding</keyword>
<keyword evidence="9" id="KW-1185">Reference proteome</keyword>
<dbReference type="InterPro" id="IPR011009">
    <property type="entry name" value="Kinase-like_dom_sf"/>
</dbReference>
<dbReference type="InterPro" id="IPR036770">
    <property type="entry name" value="Ankyrin_rpt-contain_sf"/>
</dbReference>
<dbReference type="Pfam" id="PF00023">
    <property type="entry name" value="Ank"/>
    <property type="match status" value="1"/>
</dbReference>
<feature type="coiled-coil region" evidence="5">
    <location>
        <begin position="774"/>
        <end position="836"/>
    </location>
</feature>
<dbReference type="Gene3D" id="1.25.40.20">
    <property type="entry name" value="Ankyrin repeat-containing domain"/>
    <property type="match status" value="3"/>
</dbReference>
<dbReference type="Pfam" id="PF12796">
    <property type="entry name" value="Ank_2"/>
    <property type="match status" value="2"/>
</dbReference>
<evidence type="ECO:0000256" key="6">
    <source>
        <dbReference type="SAM" id="MobiDB-lite"/>
    </source>
</evidence>
<evidence type="ECO:0000256" key="1">
    <source>
        <dbReference type="ARBA" id="ARBA00022737"/>
    </source>
</evidence>
<dbReference type="Gene3D" id="3.30.200.20">
    <property type="entry name" value="Phosphorylase Kinase, domain 1"/>
    <property type="match status" value="1"/>
</dbReference>
<dbReference type="GO" id="GO:0005524">
    <property type="term" value="F:ATP binding"/>
    <property type="evidence" value="ECO:0007669"/>
    <property type="project" value="UniProtKB-UniRule"/>
</dbReference>
<feature type="repeat" description="ANK" evidence="3">
    <location>
        <begin position="190"/>
        <end position="215"/>
    </location>
</feature>
<dbReference type="Pfam" id="PF00069">
    <property type="entry name" value="Pkinase"/>
    <property type="match status" value="1"/>
</dbReference>
<evidence type="ECO:0000313" key="8">
    <source>
        <dbReference type="EMBL" id="CAH3145369.1"/>
    </source>
</evidence>
<dbReference type="SUPFAM" id="SSF56112">
    <property type="entry name" value="Protein kinase-like (PK-like)"/>
    <property type="match status" value="1"/>
</dbReference>
<keyword evidence="1" id="KW-0677">Repeat</keyword>
<name>A0AAU9XEY1_9CNID</name>
<dbReference type="SUPFAM" id="SSF48403">
    <property type="entry name" value="Ankyrin repeat"/>
    <property type="match status" value="2"/>
</dbReference>
<feature type="repeat" description="ANK" evidence="3">
    <location>
        <begin position="124"/>
        <end position="156"/>
    </location>
</feature>
<dbReference type="PROSITE" id="PS00107">
    <property type="entry name" value="PROTEIN_KINASE_ATP"/>
    <property type="match status" value="1"/>
</dbReference>
<proteinExistence type="predicted"/>
<feature type="region of interest" description="Disordered" evidence="6">
    <location>
        <begin position="684"/>
        <end position="731"/>
    </location>
</feature>
<accession>A0AAU9XEY1</accession>
<dbReference type="GO" id="GO:0004672">
    <property type="term" value="F:protein kinase activity"/>
    <property type="evidence" value="ECO:0007669"/>
    <property type="project" value="InterPro"/>
</dbReference>
<evidence type="ECO:0000256" key="2">
    <source>
        <dbReference type="ARBA" id="ARBA00023043"/>
    </source>
</evidence>
<evidence type="ECO:0000256" key="5">
    <source>
        <dbReference type="SAM" id="Coils"/>
    </source>
</evidence>
<feature type="repeat" description="ANK" evidence="3">
    <location>
        <begin position="91"/>
        <end position="123"/>
    </location>
</feature>
<dbReference type="PROSITE" id="PS50297">
    <property type="entry name" value="ANK_REP_REGION"/>
    <property type="match status" value="5"/>
</dbReference>
<protein>
    <recommendedName>
        <fullName evidence="7">Protein kinase domain-containing protein</fullName>
    </recommendedName>
</protein>
<reference evidence="8 9" key="1">
    <citation type="submission" date="2022-05" db="EMBL/GenBank/DDBJ databases">
        <authorList>
            <consortium name="Genoscope - CEA"/>
            <person name="William W."/>
        </authorList>
    </citation>
    <scope>NUCLEOTIDE SEQUENCE [LARGE SCALE GENOMIC DNA]</scope>
</reference>
<evidence type="ECO:0000313" key="9">
    <source>
        <dbReference type="Proteomes" id="UP001159428"/>
    </source>
</evidence>